<keyword evidence="5 10" id="KW-0732">Signal</keyword>
<proteinExistence type="inferred from homology"/>
<name>A0AAN9QFZ2_PHACN</name>
<evidence type="ECO:0000256" key="8">
    <source>
        <dbReference type="ARBA" id="ARBA00023288"/>
    </source>
</evidence>
<keyword evidence="4" id="KW-0336">GPI-anchor</keyword>
<reference evidence="12 13" key="1">
    <citation type="submission" date="2024-01" db="EMBL/GenBank/DDBJ databases">
        <title>The genomes of 5 underutilized Papilionoideae crops provide insights into root nodulation and disease resistanc.</title>
        <authorList>
            <person name="Jiang F."/>
        </authorList>
    </citation>
    <scope>NUCLEOTIDE SEQUENCE [LARGE SCALE GENOMIC DNA]</scope>
    <source>
        <strain evidence="12">JINMINGXINNONG_FW02</strain>
        <tissue evidence="12">Leaves</tissue>
    </source>
</reference>
<comment type="similarity">
    <text evidence="2">Belongs to the plant LTP family.</text>
</comment>
<evidence type="ECO:0000256" key="5">
    <source>
        <dbReference type="ARBA" id="ARBA00022729"/>
    </source>
</evidence>
<feature type="compositionally biased region" description="Polar residues" evidence="9">
    <location>
        <begin position="165"/>
        <end position="180"/>
    </location>
</feature>
<evidence type="ECO:0000313" key="12">
    <source>
        <dbReference type="EMBL" id="KAK7333857.1"/>
    </source>
</evidence>
<dbReference type="FunFam" id="1.10.110.10:FF:000001">
    <property type="entry name" value="Bifunctional inhibitor/lipid-transfer protein/seed storage 2S albumin superfamily protein"/>
    <property type="match status" value="1"/>
</dbReference>
<evidence type="ECO:0000256" key="1">
    <source>
        <dbReference type="ARBA" id="ARBA00004609"/>
    </source>
</evidence>
<accession>A0AAN9QFZ2</accession>
<dbReference type="Gene3D" id="1.10.110.10">
    <property type="entry name" value="Plant lipid-transfer and hydrophobic proteins"/>
    <property type="match status" value="1"/>
</dbReference>
<protein>
    <recommendedName>
        <fullName evidence="11">Bifunctional inhibitor/plant lipid transfer protein/seed storage helical domain-containing protein</fullName>
    </recommendedName>
</protein>
<dbReference type="AlphaFoldDB" id="A0AAN9QFZ2"/>
<organism evidence="12 13">
    <name type="scientific">Phaseolus coccineus</name>
    <name type="common">Scarlet runner bean</name>
    <name type="synonym">Phaseolus multiflorus</name>
    <dbReference type="NCBI Taxonomy" id="3886"/>
    <lineage>
        <taxon>Eukaryota</taxon>
        <taxon>Viridiplantae</taxon>
        <taxon>Streptophyta</taxon>
        <taxon>Embryophyta</taxon>
        <taxon>Tracheophyta</taxon>
        <taxon>Spermatophyta</taxon>
        <taxon>Magnoliopsida</taxon>
        <taxon>eudicotyledons</taxon>
        <taxon>Gunneridae</taxon>
        <taxon>Pentapetalae</taxon>
        <taxon>rosids</taxon>
        <taxon>fabids</taxon>
        <taxon>Fabales</taxon>
        <taxon>Fabaceae</taxon>
        <taxon>Papilionoideae</taxon>
        <taxon>50 kb inversion clade</taxon>
        <taxon>NPAAA clade</taxon>
        <taxon>indigoferoid/millettioid clade</taxon>
        <taxon>Phaseoleae</taxon>
        <taxon>Phaseolus</taxon>
    </lineage>
</organism>
<dbReference type="SMART" id="SM00499">
    <property type="entry name" value="AAI"/>
    <property type="match status" value="1"/>
</dbReference>
<dbReference type="InterPro" id="IPR036312">
    <property type="entry name" value="Bifun_inhib/LTP/seed_sf"/>
</dbReference>
<evidence type="ECO:0000256" key="3">
    <source>
        <dbReference type="ARBA" id="ARBA00022475"/>
    </source>
</evidence>
<feature type="signal peptide" evidence="10">
    <location>
        <begin position="1"/>
        <end position="23"/>
    </location>
</feature>
<dbReference type="PANTHER" id="PTHR33044">
    <property type="entry name" value="BIFUNCTIONAL INHIBITOR/LIPID-TRANSFER PROTEIN/SEED STORAGE 2S ALBUMIN SUPERFAMILY PROTEIN-RELATED"/>
    <property type="match status" value="1"/>
</dbReference>
<evidence type="ECO:0000259" key="11">
    <source>
        <dbReference type="SMART" id="SM00499"/>
    </source>
</evidence>
<keyword evidence="8" id="KW-0449">Lipoprotein</keyword>
<keyword evidence="13" id="KW-1185">Reference proteome</keyword>
<sequence>MIKTTTTTVTITILLTLACCATSVPSPAPETSAAPAPEMNSCLPALANMSDCLTFVEDGSNLTKPDKGCCPELAGLIDSNPICLCELLGKPDTIGIKIDLNKAIKLPSICGVSTPPVSTCAAVGVPVSLPPSISDGSLSPSIAPGASGSSNDAASSPDHAGGLAPSSSDASNSPTESKNGVSAIKTSTFTNFIFGLFTLSLSSFF</sequence>
<keyword evidence="3" id="KW-1003">Cell membrane</keyword>
<dbReference type="SUPFAM" id="SSF47699">
    <property type="entry name" value="Bifunctional inhibitor/lipid-transfer protein/seed storage 2S albumin"/>
    <property type="match status" value="1"/>
</dbReference>
<comment type="subcellular location">
    <subcellularLocation>
        <location evidence="1">Cell membrane</location>
        <topology evidence="1">Lipid-anchor</topology>
        <topology evidence="1">GPI-anchor</topology>
    </subcellularLocation>
</comment>
<dbReference type="CDD" id="cd00010">
    <property type="entry name" value="AAI_LTSS"/>
    <property type="match status" value="1"/>
</dbReference>
<evidence type="ECO:0000256" key="2">
    <source>
        <dbReference type="ARBA" id="ARBA00009748"/>
    </source>
</evidence>
<gene>
    <name evidence="12" type="ORF">VNO80_30637</name>
</gene>
<dbReference type="Pfam" id="PF14368">
    <property type="entry name" value="LTP_2"/>
    <property type="match status" value="1"/>
</dbReference>
<dbReference type="GO" id="GO:0005886">
    <property type="term" value="C:plasma membrane"/>
    <property type="evidence" value="ECO:0007669"/>
    <property type="project" value="UniProtKB-SubCell"/>
</dbReference>
<evidence type="ECO:0000256" key="7">
    <source>
        <dbReference type="ARBA" id="ARBA00023180"/>
    </source>
</evidence>
<feature type="domain" description="Bifunctional inhibitor/plant lipid transfer protein/seed storage helical" evidence="11">
    <location>
        <begin position="42"/>
        <end position="120"/>
    </location>
</feature>
<evidence type="ECO:0000313" key="13">
    <source>
        <dbReference type="Proteomes" id="UP001374584"/>
    </source>
</evidence>
<comment type="caution">
    <text evidence="12">The sequence shown here is derived from an EMBL/GenBank/DDBJ whole genome shotgun (WGS) entry which is preliminary data.</text>
</comment>
<evidence type="ECO:0000256" key="6">
    <source>
        <dbReference type="ARBA" id="ARBA00023157"/>
    </source>
</evidence>
<dbReference type="EMBL" id="JAYMYR010000011">
    <property type="protein sequence ID" value="KAK7333857.1"/>
    <property type="molecule type" value="Genomic_DNA"/>
</dbReference>
<feature type="compositionally biased region" description="Low complexity" evidence="9">
    <location>
        <begin position="140"/>
        <end position="158"/>
    </location>
</feature>
<keyword evidence="4" id="KW-0472">Membrane</keyword>
<evidence type="ECO:0000256" key="10">
    <source>
        <dbReference type="SAM" id="SignalP"/>
    </source>
</evidence>
<keyword evidence="7" id="KW-0325">Glycoprotein</keyword>
<feature type="region of interest" description="Disordered" evidence="9">
    <location>
        <begin position="140"/>
        <end position="180"/>
    </location>
</feature>
<dbReference type="PROSITE" id="PS51257">
    <property type="entry name" value="PROKAR_LIPOPROTEIN"/>
    <property type="match status" value="1"/>
</dbReference>
<dbReference type="GO" id="GO:0098552">
    <property type="term" value="C:side of membrane"/>
    <property type="evidence" value="ECO:0007669"/>
    <property type="project" value="UniProtKB-KW"/>
</dbReference>
<evidence type="ECO:0000256" key="9">
    <source>
        <dbReference type="SAM" id="MobiDB-lite"/>
    </source>
</evidence>
<dbReference type="InterPro" id="IPR043325">
    <property type="entry name" value="LTSS"/>
</dbReference>
<dbReference type="InterPro" id="IPR016140">
    <property type="entry name" value="Bifunc_inhib/LTP/seed_store"/>
</dbReference>
<keyword evidence="6" id="KW-1015">Disulfide bond</keyword>
<feature type="chain" id="PRO_5042945712" description="Bifunctional inhibitor/plant lipid transfer protein/seed storage helical domain-containing protein" evidence="10">
    <location>
        <begin position="24"/>
        <end position="205"/>
    </location>
</feature>
<evidence type="ECO:0000256" key="4">
    <source>
        <dbReference type="ARBA" id="ARBA00022622"/>
    </source>
</evidence>
<dbReference type="Proteomes" id="UP001374584">
    <property type="component" value="Unassembled WGS sequence"/>
</dbReference>